<reference evidence="1 2" key="1">
    <citation type="submission" date="2020-05" db="EMBL/GenBank/DDBJ databases">
        <title>Ceratocystis lukuohia genome.</title>
        <authorList>
            <person name="Harrington T.C."/>
            <person name="Kim K."/>
            <person name="Mayers C.G."/>
        </authorList>
    </citation>
    <scope>NUCLEOTIDE SEQUENCE [LARGE SCALE GENOMIC DNA]</scope>
    <source>
        <strain evidence="1 2">C4212</strain>
    </source>
</reference>
<protein>
    <submittedName>
        <fullName evidence="1">Uncharacterized protein</fullName>
    </submittedName>
</protein>
<organism evidence="1 2">
    <name type="scientific">Ceratocystis lukuohia</name>
    <dbReference type="NCBI Taxonomy" id="2019550"/>
    <lineage>
        <taxon>Eukaryota</taxon>
        <taxon>Fungi</taxon>
        <taxon>Dikarya</taxon>
        <taxon>Ascomycota</taxon>
        <taxon>Pezizomycotina</taxon>
        <taxon>Sordariomycetes</taxon>
        <taxon>Hypocreomycetidae</taxon>
        <taxon>Microascales</taxon>
        <taxon>Ceratocystidaceae</taxon>
        <taxon>Ceratocystis</taxon>
    </lineage>
</organism>
<sequence>MHTGLAEEHKRKPGNVDWTVTEVVEDPAMQNFVLSIREDRSVGFKEEVTKVPGDKEWNEMLGTKYYSQKRTYDGATAELEIIHFNFPTGSSLFERCSRCGGGGGSFIFDQSGGFSDCRFSLG</sequence>
<dbReference type="EMBL" id="JABSNW010000009">
    <property type="protein sequence ID" value="KAL2884936.1"/>
    <property type="molecule type" value="Genomic_DNA"/>
</dbReference>
<name>A0ABR4M9H9_9PEZI</name>
<dbReference type="Proteomes" id="UP001610728">
    <property type="component" value="Unassembled WGS sequence"/>
</dbReference>
<evidence type="ECO:0000313" key="1">
    <source>
        <dbReference type="EMBL" id="KAL2884936.1"/>
    </source>
</evidence>
<accession>A0ABR4M9H9</accession>
<dbReference type="RefSeq" id="XP_070856117.1">
    <property type="nucleotide sequence ID" value="XM_071004630.1"/>
</dbReference>
<evidence type="ECO:0000313" key="2">
    <source>
        <dbReference type="Proteomes" id="UP001610728"/>
    </source>
</evidence>
<gene>
    <name evidence="1" type="ORF">HOO65_090231</name>
</gene>
<proteinExistence type="predicted"/>
<comment type="caution">
    <text evidence="1">The sequence shown here is derived from an EMBL/GenBank/DDBJ whole genome shotgun (WGS) entry which is preliminary data.</text>
</comment>
<keyword evidence="2" id="KW-1185">Reference proteome</keyword>
<dbReference type="GeneID" id="98121455"/>